<feature type="non-terminal residue" evidence="4">
    <location>
        <position position="1"/>
    </location>
</feature>
<accession>A0A0A2LZZ3</accession>
<dbReference type="Proteomes" id="UP000030152">
    <property type="component" value="Unassembled WGS sequence"/>
</dbReference>
<dbReference type="GO" id="GO:0046872">
    <property type="term" value="F:metal ion binding"/>
    <property type="evidence" value="ECO:0007669"/>
    <property type="project" value="UniProtKB-KW"/>
</dbReference>
<dbReference type="InterPro" id="IPR036237">
    <property type="entry name" value="Xyl_isomerase-like_sf"/>
</dbReference>
<evidence type="ECO:0000313" key="5">
    <source>
        <dbReference type="Proteomes" id="UP000030152"/>
    </source>
</evidence>
<dbReference type="PROSITE" id="PS51415">
    <property type="entry name" value="XYLOSE_ISOMERASE"/>
    <property type="match status" value="1"/>
</dbReference>
<evidence type="ECO:0000256" key="3">
    <source>
        <dbReference type="ARBA" id="ARBA00023277"/>
    </source>
</evidence>
<dbReference type="SUPFAM" id="SSF51658">
    <property type="entry name" value="Xylose isomerase-like"/>
    <property type="match status" value="1"/>
</dbReference>
<evidence type="ECO:0000313" key="4">
    <source>
        <dbReference type="EMBL" id="KGO85957.1"/>
    </source>
</evidence>
<dbReference type="eggNOG" id="COG2115">
    <property type="taxonomic scope" value="Bacteria"/>
</dbReference>
<keyword evidence="1" id="KW-0479">Metal-binding</keyword>
<keyword evidence="3" id="KW-0119">Carbohydrate metabolism</keyword>
<dbReference type="GO" id="GO:0005975">
    <property type="term" value="P:carbohydrate metabolic process"/>
    <property type="evidence" value="ECO:0007669"/>
    <property type="project" value="InterPro"/>
</dbReference>
<evidence type="ECO:0000256" key="2">
    <source>
        <dbReference type="ARBA" id="ARBA00023235"/>
    </source>
</evidence>
<sequence>HISGMDIFARGLISAEHILKNTKYTELRKERYASFDGGKGAEFEKGGLTLEDLNIYARQNGEPKQISGRQELFEQIIANAY</sequence>
<dbReference type="Gene3D" id="3.20.20.150">
    <property type="entry name" value="Divalent-metal-dependent TIM barrel enzymes"/>
    <property type="match status" value="1"/>
</dbReference>
<proteinExistence type="predicted"/>
<dbReference type="PANTHER" id="PTHR48306">
    <property type="entry name" value="XYLOSE ISOMERASE"/>
    <property type="match status" value="1"/>
</dbReference>
<dbReference type="GO" id="GO:0009045">
    <property type="term" value="F:xylose isomerase activity"/>
    <property type="evidence" value="ECO:0007669"/>
    <property type="project" value="UniProtKB-EC"/>
</dbReference>
<keyword evidence="5" id="KW-1185">Reference proteome</keyword>
<keyword evidence="2 4" id="KW-0413">Isomerase</keyword>
<dbReference type="PANTHER" id="PTHR48306:SF1">
    <property type="entry name" value="XYLOSE ISOMERASE"/>
    <property type="match status" value="1"/>
</dbReference>
<reference evidence="4 5" key="1">
    <citation type="submission" date="2013-09" db="EMBL/GenBank/DDBJ databases">
        <authorList>
            <person name="Zeng Z."/>
            <person name="Chen C."/>
        </authorList>
    </citation>
    <scope>NUCLEOTIDE SEQUENCE [LARGE SCALE GENOMIC DNA]</scope>
    <source>
        <strain evidence="4 5">WB 3.3-2</strain>
    </source>
</reference>
<dbReference type="EMBL" id="JRLX01000014">
    <property type="protein sequence ID" value="KGO85957.1"/>
    <property type="molecule type" value="Genomic_DNA"/>
</dbReference>
<dbReference type="InterPro" id="IPR001998">
    <property type="entry name" value="Xylose_isomerase"/>
</dbReference>
<protein>
    <submittedName>
        <fullName evidence="4">Xylose isomerase</fullName>
        <ecNumber evidence="4">5.3.1.5</ecNumber>
    </submittedName>
</protein>
<organism evidence="4 5">
    <name type="scientific">Flavobacterium rivuli WB 3.3-2 = DSM 21788</name>
    <dbReference type="NCBI Taxonomy" id="1121895"/>
    <lineage>
        <taxon>Bacteria</taxon>
        <taxon>Pseudomonadati</taxon>
        <taxon>Bacteroidota</taxon>
        <taxon>Flavobacteriia</taxon>
        <taxon>Flavobacteriales</taxon>
        <taxon>Flavobacteriaceae</taxon>
        <taxon>Flavobacterium</taxon>
    </lineage>
</organism>
<dbReference type="AlphaFoldDB" id="A0A0A2LZZ3"/>
<evidence type="ECO:0000256" key="1">
    <source>
        <dbReference type="ARBA" id="ARBA00022723"/>
    </source>
</evidence>
<dbReference type="EC" id="5.3.1.5" evidence="4"/>
<name>A0A0A2LZZ3_9FLAO</name>
<comment type="caution">
    <text evidence="4">The sequence shown here is derived from an EMBL/GenBank/DDBJ whole genome shotgun (WGS) entry which is preliminary data.</text>
</comment>
<gene>
    <name evidence="4" type="ORF">Q765_12890</name>
</gene>